<comment type="similarity">
    <text evidence="1">Belongs to the AHA1 family.</text>
</comment>
<proteinExistence type="inferred from homology"/>
<feature type="domain" description="Activator of Hsp90 ATPase homologue 1/2-like C-terminal" evidence="2">
    <location>
        <begin position="13"/>
        <end position="133"/>
    </location>
</feature>
<evidence type="ECO:0000259" key="2">
    <source>
        <dbReference type="Pfam" id="PF08327"/>
    </source>
</evidence>
<dbReference type="Proteomes" id="UP001500841">
    <property type="component" value="Unassembled WGS sequence"/>
</dbReference>
<evidence type="ECO:0000313" key="4">
    <source>
        <dbReference type="Proteomes" id="UP001500841"/>
    </source>
</evidence>
<dbReference type="Gene3D" id="3.30.530.20">
    <property type="match status" value="1"/>
</dbReference>
<name>A0ABP7WDZ1_9SPHI</name>
<dbReference type="InterPro" id="IPR023393">
    <property type="entry name" value="START-like_dom_sf"/>
</dbReference>
<accession>A0ABP7WDZ1</accession>
<dbReference type="InterPro" id="IPR013538">
    <property type="entry name" value="ASHA1/2-like_C"/>
</dbReference>
<dbReference type="CDD" id="cd07814">
    <property type="entry name" value="SRPBCC_CalC_Aha1-like"/>
    <property type="match status" value="1"/>
</dbReference>
<dbReference type="SUPFAM" id="SSF55961">
    <property type="entry name" value="Bet v1-like"/>
    <property type="match status" value="1"/>
</dbReference>
<protein>
    <submittedName>
        <fullName evidence="3">SRPBCC domain-containing protein</fullName>
    </submittedName>
</protein>
<reference evidence="4" key="1">
    <citation type="journal article" date="2019" name="Int. J. Syst. Evol. Microbiol.">
        <title>The Global Catalogue of Microorganisms (GCM) 10K type strain sequencing project: providing services to taxonomists for standard genome sequencing and annotation.</title>
        <authorList>
            <consortium name="The Broad Institute Genomics Platform"/>
            <consortium name="The Broad Institute Genome Sequencing Center for Infectious Disease"/>
            <person name="Wu L."/>
            <person name="Ma J."/>
        </authorList>
    </citation>
    <scope>NUCLEOTIDE SEQUENCE [LARGE SCALE GENOMIC DNA]</scope>
    <source>
        <strain evidence="4">JCM 17085</strain>
    </source>
</reference>
<dbReference type="EMBL" id="BAABCV010000001">
    <property type="protein sequence ID" value="GAA4086300.1"/>
    <property type="molecule type" value="Genomic_DNA"/>
</dbReference>
<evidence type="ECO:0000313" key="3">
    <source>
        <dbReference type="EMBL" id="GAA4086300.1"/>
    </source>
</evidence>
<dbReference type="RefSeq" id="WP_345100757.1">
    <property type="nucleotide sequence ID" value="NZ_BAABCV010000001.1"/>
</dbReference>
<keyword evidence="4" id="KW-1185">Reference proteome</keyword>
<dbReference type="Pfam" id="PF08327">
    <property type="entry name" value="AHSA1"/>
    <property type="match status" value="1"/>
</dbReference>
<comment type="caution">
    <text evidence="3">The sequence shown here is derived from an EMBL/GenBank/DDBJ whole genome shotgun (WGS) entry which is preliminary data.</text>
</comment>
<sequence length="158" mass="17942">MERDITVKWFFTHSPEKVWECLTDPELIGLWLMKNDFKPVIGHRFNFHTKPIPKMGFDGIVYCEVLDIVPAKKLVYTWKGGPRPGVIKLDTLLIWTLNAKNGGTEVLLEHKGFKGFGNYLASIFMGSGWKKGITRAFERVLNNYVQGGVLTNQLPGNC</sequence>
<organism evidence="3 4">
    <name type="scientific">Mucilaginibacter panaciglaebae</name>
    <dbReference type="NCBI Taxonomy" id="502331"/>
    <lineage>
        <taxon>Bacteria</taxon>
        <taxon>Pseudomonadati</taxon>
        <taxon>Bacteroidota</taxon>
        <taxon>Sphingobacteriia</taxon>
        <taxon>Sphingobacteriales</taxon>
        <taxon>Sphingobacteriaceae</taxon>
        <taxon>Mucilaginibacter</taxon>
    </lineage>
</organism>
<gene>
    <name evidence="3" type="ORF">GCM10022392_04040</name>
</gene>
<evidence type="ECO:0000256" key="1">
    <source>
        <dbReference type="ARBA" id="ARBA00006817"/>
    </source>
</evidence>